<dbReference type="GO" id="GO:0006355">
    <property type="term" value="P:regulation of DNA-templated transcription"/>
    <property type="evidence" value="ECO:0007669"/>
    <property type="project" value="InterPro"/>
</dbReference>
<comment type="caution">
    <text evidence="7">The sequence shown here is derived from an EMBL/GenBank/DDBJ whole genome shotgun (WGS) entry which is preliminary data.</text>
</comment>
<keyword evidence="4" id="KW-0539">Nucleus</keyword>
<dbReference type="CDD" id="cd11444">
    <property type="entry name" value="bHLH_AtIBH1_like"/>
    <property type="match status" value="1"/>
</dbReference>
<sequence>MASTTISNTIRSNKSRNNNKMKKTNQNQHQTSNNTSILSWKSESQQQAYSCKLLQALHHLHITSPPPTQNRGKAVREAADQALAVAAKGKTRWSRAILTNKLKLKFLKKNNNINKRVQRSSCNNIVTSTNITRLKQKVCSGILRLKVKNIQVVQRKVKVLGKLVPGCRKEALPVLLEEAGDYIAALEMQVRAMSALAELLSGSQTGSSTSRAAGSLD</sequence>
<feature type="compositionally biased region" description="Basic residues" evidence="5">
    <location>
        <begin position="13"/>
        <end position="23"/>
    </location>
</feature>
<feature type="compositionally biased region" description="Low complexity" evidence="5">
    <location>
        <begin position="24"/>
        <end position="33"/>
    </location>
</feature>
<dbReference type="InterPro" id="IPR044660">
    <property type="entry name" value="IBH1-like"/>
</dbReference>
<dbReference type="Proteomes" id="UP001454036">
    <property type="component" value="Unassembled WGS sequence"/>
</dbReference>
<keyword evidence="3" id="KW-0804">Transcription</keyword>
<dbReference type="GO" id="GO:0005634">
    <property type="term" value="C:nucleus"/>
    <property type="evidence" value="ECO:0007669"/>
    <property type="project" value="UniProtKB-SubCell"/>
</dbReference>
<evidence type="ECO:0000313" key="8">
    <source>
        <dbReference type="Proteomes" id="UP001454036"/>
    </source>
</evidence>
<keyword evidence="7" id="KW-0238">DNA-binding</keyword>
<dbReference type="PANTHER" id="PTHR33124">
    <property type="entry name" value="TRANSCRIPTION FACTOR IBH1-LIKE 1"/>
    <property type="match status" value="1"/>
</dbReference>
<evidence type="ECO:0000256" key="3">
    <source>
        <dbReference type="ARBA" id="ARBA00023163"/>
    </source>
</evidence>
<protein>
    <submittedName>
        <fullName evidence="7">DNA-binding transcription factor</fullName>
    </submittedName>
</protein>
<evidence type="ECO:0000313" key="7">
    <source>
        <dbReference type="EMBL" id="GAA0171716.1"/>
    </source>
</evidence>
<accession>A0AAV3R7R3</accession>
<feature type="compositionally biased region" description="Low complexity" evidence="5">
    <location>
        <begin position="1"/>
        <end position="12"/>
    </location>
</feature>
<dbReference type="PANTHER" id="PTHR33124:SF12">
    <property type="entry name" value="TRANSCRIPTION FACTOR BHLH148"/>
    <property type="match status" value="1"/>
</dbReference>
<feature type="domain" description="IBH1-like N-terminal" evidence="6">
    <location>
        <begin position="43"/>
        <end position="102"/>
    </location>
</feature>
<dbReference type="Pfam" id="PF26576">
    <property type="entry name" value="IBH1_N"/>
    <property type="match status" value="1"/>
</dbReference>
<organism evidence="7 8">
    <name type="scientific">Lithospermum erythrorhizon</name>
    <name type="common">Purple gromwell</name>
    <name type="synonym">Lithospermum officinale var. erythrorhizon</name>
    <dbReference type="NCBI Taxonomy" id="34254"/>
    <lineage>
        <taxon>Eukaryota</taxon>
        <taxon>Viridiplantae</taxon>
        <taxon>Streptophyta</taxon>
        <taxon>Embryophyta</taxon>
        <taxon>Tracheophyta</taxon>
        <taxon>Spermatophyta</taxon>
        <taxon>Magnoliopsida</taxon>
        <taxon>eudicotyledons</taxon>
        <taxon>Gunneridae</taxon>
        <taxon>Pentapetalae</taxon>
        <taxon>asterids</taxon>
        <taxon>lamiids</taxon>
        <taxon>Boraginales</taxon>
        <taxon>Boraginaceae</taxon>
        <taxon>Boraginoideae</taxon>
        <taxon>Lithospermeae</taxon>
        <taxon>Lithospermum</taxon>
    </lineage>
</organism>
<gene>
    <name evidence="7" type="ORF">LIER_41205</name>
</gene>
<reference evidence="7 8" key="1">
    <citation type="submission" date="2024-01" db="EMBL/GenBank/DDBJ databases">
        <title>The complete chloroplast genome sequence of Lithospermum erythrorhizon: insights into the phylogenetic relationship among Boraginaceae species and the maternal lineages of purple gromwells.</title>
        <authorList>
            <person name="Okada T."/>
            <person name="Watanabe K."/>
        </authorList>
    </citation>
    <scope>NUCLEOTIDE SEQUENCE [LARGE SCALE GENOMIC DNA]</scope>
</reference>
<dbReference type="InterPro" id="IPR059002">
    <property type="entry name" value="IBH1_N"/>
</dbReference>
<dbReference type="EMBL" id="BAABME010025206">
    <property type="protein sequence ID" value="GAA0171716.1"/>
    <property type="molecule type" value="Genomic_DNA"/>
</dbReference>
<evidence type="ECO:0000256" key="2">
    <source>
        <dbReference type="ARBA" id="ARBA00023015"/>
    </source>
</evidence>
<proteinExistence type="predicted"/>
<dbReference type="AlphaFoldDB" id="A0AAV3R7R3"/>
<name>A0AAV3R7R3_LITER</name>
<evidence type="ECO:0000259" key="6">
    <source>
        <dbReference type="Pfam" id="PF26576"/>
    </source>
</evidence>
<comment type="subcellular location">
    <subcellularLocation>
        <location evidence="1">Nucleus</location>
    </subcellularLocation>
</comment>
<dbReference type="InterPro" id="IPR044549">
    <property type="entry name" value="bHLH_AtIBH1-like"/>
</dbReference>
<evidence type="ECO:0000256" key="4">
    <source>
        <dbReference type="ARBA" id="ARBA00023242"/>
    </source>
</evidence>
<dbReference type="GO" id="GO:0003677">
    <property type="term" value="F:DNA binding"/>
    <property type="evidence" value="ECO:0007669"/>
    <property type="project" value="UniProtKB-KW"/>
</dbReference>
<evidence type="ECO:0000256" key="1">
    <source>
        <dbReference type="ARBA" id="ARBA00004123"/>
    </source>
</evidence>
<feature type="region of interest" description="Disordered" evidence="5">
    <location>
        <begin position="1"/>
        <end position="33"/>
    </location>
</feature>
<keyword evidence="8" id="KW-1185">Reference proteome</keyword>
<keyword evidence="2" id="KW-0805">Transcription regulation</keyword>
<evidence type="ECO:0000256" key="5">
    <source>
        <dbReference type="SAM" id="MobiDB-lite"/>
    </source>
</evidence>